<dbReference type="Proteomes" id="UP000652847">
    <property type="component" value="Unassembled WGS sequence"/>
</dbReference>
<dbReference type="EMBL" id="JACOOT010000032">
    <property type="protein sequence ID" value="MBC5652079.1"/>
    <property type="molecule type" value="Genomic_DNA"/>
</dbReference>
<reference evidence="1 2" key="1">
    <citation type="submission" date="2020-08" db="EMBL/GenBank/DDBJ databases">
        <title>Genome public.</title>
        <authorList>
            <person name="Liu C."/>
            <person name="Sun Q."/>
        </authorList>
    </citation>
    <scope>NUCLEOTIDE SEQUENCE [LARGE SCALE GENOMIC DNA]</scope>
    <source>
        <strain evidence="1 2">BX17</strain>
    </source>
</reference>
<proteinExistence type="predicted"/>
<accession>A0A8I0AKQ7</accession>
<evidence type="ECO:0000313" key="1">
    <source>
        <dbReference type="EMBL" id="MBC5652079.1"/>
    </source>
</evidence>
<comment type="caution">
    <text evidence="1">The sequence shown here is derived from an EMBL/GenBank/DDBJ whole genome shotgun (WGS) entry which is preliminary data.</text>
</comment>
<gene>
    <name evidence="1" type="ORF">H8S54_13430</name>
</gene>
<dbReference type="RefSeq" id="WP_021926787.1">
    <property type="nucleotide sequence ID" value="NZ_JACOOT010000032.1"/>
</dbReference>
<organism evidence="1 2">
    <name type="scientific">Blautia segnis</name>
    <dbReference type="NCBI Taxonomy" id="2763030"/>
    <lineage>
        <taxon>Bacteria</taxon>
        <taxon>Bacillati</taxon>
        <taxon>Bacillota</taxon>
        <taxon>Clostridia</taxon>
        <taxon>Lachnospirales</taxon>
        <taxon>Lachnospiraceae</taxon>
        <taxon>Blautia</taxon>
    </lineage>
</organism>
<name>A0A8I0AKQ7_9FIRM</name>
<evidence type="ECO:0000313" key="2">
    <source>
        <dbReference type="Proteomes" id="UP000652847"/>
    </source>
</evidence>
<protein>
    <submittedName>
        <fullName evidence="1">Uncharacterized protein</fullName>
    </submittedName>
</protein>
<sequence length="78" mass="8924">MGEKTVKYEYEYGLCKRMHYRGLWCVRYEGEPGHFEKAGMACSCAVDGCDKDCAVLESADAVIDPEWEWHMIDTPPSK</sequence>
<dbReference type="AlphaFoldDB" id="A0A8I0AKQ7"/>
<keyword evidence="2" id="KW-1185">Reference proteome</keyword>